<organism evidence="2 3">
    <name type="scientific">Lacticaseibacillus chiayiensis</name>
    <dbReference type="NCBI Taxonomy" id="2100821"/>
    <lineage>
        <taxon>Bacteria</taxon>
        <taxon>Bacillati</taxon>
        <taxon>Bacillota</taxon>
        <taxon>Bacilli</taxon>
        <taxon>Lactobacillales</taxon>
        <taxon>Lactobacillaceae</taxon>
        <taxon>Lacticaseibacillus</taxon>
    </lineage>
</organism>
<proteinExistence type="predicted"/>
<feature type="transmembrane region" description="Helical" evidence="1">
    <location>
        <begin position="25"/>
        <end position="45"/>
    </location>
</feature>
<evidence type="ECO:0000313" key="2">
    <source>
        <dbReference type="EMBL" id="RXT19062.1"/>
    </source>
</evidence>
<comment type="caution">
    <text evidence="2">The sequence shown here is derived from an EMBL/GenBank/DDBJ whole genome shotgun (WGS) entry which is preliminary data.</text>
</comment>
<accession>A0A4Q1TKF6</accession>
<name>A0A4Q1TKF6_9LACO</name>
<keyword evidence="1" id="KW-0812">Transmembrane</keyword>
<dbReference type="AlphaFoldDB" id="A0A4Q1TKF6"/>
<dbReference type="EMBL" id="MSSM01000034">
    <property type="protein sequence ID" value="RXT19062.1"/>
    <property type="molecule type" value="Genomic_DNA"/>
</dbReference>
<protein>
    <submittedName>
        <fullName evidence="2">Uncharacterized protein</fullName>
    </submittedName>
</protein>
<dbReference type="Proteomes" id="UP000290475">
    <property type="component" value="Unassembled WGS sequence"/>
</dbReference>
<gene>
    <name evidence="2" type="ORF">BVJ53_12080</name>
</gene>
<sequence length="98" mass="11392">MFNFIQTSFENLNKWINSSTGNYNMILMILLFLFFVSTLLFAYAAVRKKTNVIQLLFITLFASLVIDTLFLKDPEMHLFILFKYVIVFIIGAILALII</sequence>
<feature type="transmembrane region" description="Helical" evidence="1">
    <location>
        <begin position="52"/>
        <end position="71"/>
    </location>
</feature>
<evidence type="ECO:0000256" key="1">
    <source>
        <dbReference type="SAM" id="Phobius"/>
    </source>
</evidence>
<keyword evidence="1" id="KW-0472">Membrane</keyword>
<keyword evidence="1" id="KW-1133">Transmembrane helix</keyword>
<reference evidence="2 3" key="1">
    <citation type="submission" date="2017-01" db="EMBL/GenBank/DDBJ databases">
        <title>Lactobacillus chiayiensis sp. nov., a lactic acid bacterium isolated from compost.</title>
        <authorList>
            <person name="Huang C.-H."/>
        </authorList>
    </citation>
    <scope>NUCLEOTIDE SEQUENCE [LARGE SCALE GENOMIC DNA]</scope>
    <source>
        <strain evidence="3">chh01</strain>
    </source>
</reference>
<evidence type="ECO:0000313" key="3">
    <source>
        <dbReference type="Proteomes" id="UP000290475"/>
    </source>
</evidence>
<feature type="transmembrane region" description="Helical" evidence="1">
    <location>
        <begin position="77"/>
        <end position="97"/>
    </location>
</feature>